<feature type="signal peptide" evidence="1">
    <location>
        <begin position="1"/>
        <end position="26"/>
    </location>
</feature>
<dbReference type="SUPFAM" id="SSF49899">
    <property type="entry name" value="Concanavalin A-like lectins/glucanases"/>
    <property type="match status" value="1"/>
</dbReference>
<dbReference type="EMBL" id="JABULH010000004">
    <property type="protein sequence ID" value="NTS65661.1"/>
    <property type="molecule type" value="Genomic_DNA"/>
</dbReference>
<reference evidence="2 3" key="1">
    <citation type="submission" date="2020-06" db="EMBL/GenBank/DDBJ databases">
        <title>Sphingomonas hominis sp. nov., a member of the Sphingomonas, isolated from the hair of a 22-year-old girl.</title>
        <authorList>
            <person name="Zhang D.-F."/>
            <person name="Cui X.-W."/>
        </authorList>
    </citation>
    <scope>NUCLEOTIDE SEQUENCE [LARGE SCALE GENOMIC DNA]</scope>
    <source>
        <strain evidence="2 3">HHU CXW</strain>
    </source>
</reference>
<evidence type="ECO:0000313" key="2">
    <source>
        <dbReference type="EMBL" id="NTS65661.1"/>
    </source>
</evidence>
<name>A0ABX2JGP5_9SPHN</name>
<feature type="chain" id="PRO_5045539750" evidence="1">
    <location>
        <begin position="27"/>
        <end position="243"/>
    </location>
</feature>
<dbReference type="RefSeq" id="WP_174194293.1">
    <property type="nucleotide sequence ID" value="NZ_JABULH010000004.1"/>
</dbReference>
<dbReference type="InterPro" id="IPR025975">
    <property type="entry name" value="Polysacc_lyase"/>
</dbReference>
<accession>A0ABX2JGP5</accession>
<dbReference type="InterPro" id="IPR013320">
    <property type="entry name" value="ConA-like_dom_sf"/>
</dbReference>
<organism evidence="2 3">
    <name type="scientific">Sphingomonas hominis</name>
    <dbReference type="NCBI Taxonomy" id="2741495"/>
    <lineage>
        <taxon>Bacteria</taxon>
        <taxon>Pseudomonadati</taxon>
        <taxon>Pseudomonadota</taxon>
        <taxon>Alphaproteobacteria</taxon>
        <taxon>Sphingomonadales</taxon>
        <taxon>Sphingomonadaceae</taxon>
        <taxon>Sphingomonas</taxon>
    </lineage>
</organism>
<dbReference type="GO" id="GO:0016829">
    <property type="term" value="F:lyase activity"/>
    <property type="evidence" value="ECO:0007669"/>
    <property type="project" value="UniProtKB-KW"/>
</dbReference>
<evidence type="ECO:0000256" key="1">
    <source>
        <dbReference type="SAM" id="SignalP"/>
    </source>
</evidence>
<protein>
    <submittedName>
        <fullName evidence="2">Heparin lyase I family protein</fullName>
    </submittedName>
</protein>
<gene>
    <name evidence="2" type="ORF">HRV97_10860</name>
</gene>
<dbReference type="Gene3D" id="2.60.120.200">
    <property type="match status" value="1"/>
</dbReference>
<comment type="caution">
    <text evidence="2">The sequence shown here is derived from an EMBL/GenBank/DDBJ whole genome shotgun (WGS) entry which is preliminary data.</text>
</comment>
<keyword evidence="2" id="KW-0456">Lyase</keyword>
<proteinExistence type="predicted"/>
<keyword evidence="3" id="KW-1185">Reference proteome</keyword>
<keyword evidence="1" id="KW-0732">Signal</keyword>
<dbReference type="Pfam" id="PF14099">
    <property type="entry name" value="Polysacc_lyase"/>
    <property type="match status" value="1"/>
</dbReference>
<sequence length="243" mass="25778">MMRVAIPVLLATATLIAAGVASRSNAQPDLASFSDDFDRGLCVGRCAASPWAIAQQVRGTVRAAPAPARAGLALLARAEPKADGVAKADVVARLRPVGAGRRISVAFDLRVPTSTPLNSLQLVDLECATCGEGGNPGIRLYLRRGRLRVDRSKIGIEHAWTRDDAPTLANDRWHHIVWQVRVAADGSGATRVTLDGYEVLAARGATAANLPRVAVDRVQIGITANSNPVPATAWFDNVRVNVR</sequence>
<evidence type="ECO:0000313" key="3">
    <source>
        <dbReference type="Proteomes" id="UP000621447"/>
    </source>
</evidence>
<dbReference type="Proteomes" id="UP000621447">
    <property type="component" value="Unassembled WGS sequence"/>
</dbReference>